<comment type="caution">
    <text evidence="1">The sequence shown here is derived from an EMBL/GenBank/DDBJ whole genome shotgun (WGS) entry which is preliminary data.</text>
</comment>
<reference evidence="1 2" key="1">
    <citation type="submission" date="2016-01" db="EMBL/GenBank/DDBJ databases">
        <title>The new phylogeny of the genus Mycobacterium.</title>
        <authorList>
            <person name="Tarcisio F."/>
            <person name="Conor M."/>
            <person name="Antonella G."/>
            <person name="Elisabetta G."/>
            <person name="Giulia F.S."/>
            <person name="Sara T."/>
            <person name="Anna F."/>
            <person name="Clotilde B."/>
            <person name="Roberto B."/>
            <person name="Veronica D.S."/>
            <person name="Fabio R."/>
            <person name="Monica P."/>
            <person name="Olivier J."/>
            <person name="Enrico T."/>
            <person name="Nicola S."/>
        </authorList>
    </citation>
    <scope>NUCLEOTIDE SEQUENCE [LARGE SCALE GENOMIC DNA]</scope>
    <source>
        <strain evidence="1 2">DSM 44179</strain>
    </source>
</reference>
<sequence length="157" mass="16230">MADVHEPGHAARPPGWPRRWVAAAGLAAIVVAALVAVPALLRPPPDRAPRALTTIEQITVDPLAIPLSATEILALLDRPADLGPLSDPRRRSACLAALGYPGGSAIRGARELTIAGRPAVLLLLDGEEPGRYAAIAVAPSCNAADSGQLTQTALRRP</sequence>
<dbReference type="Proteomes" id="UP000193484">
    <property type="component" value="Unassembled WGS sequence"/>
</dbReference>
<dbReference type="STRING" id="1793.AWC04_03055"/>
<accession>A0A1X1RJC2</accession>
<dbReference type="RefSeq" id="WP_179962837.1">
    <property type="nucleotide sequence ID" value="NZ_AP022603.1"/>
</dbReference>
<organism evidence="1 2">
    <name type="scientific">Mycolicibacterium fallax</name>
    <name type="common">Mycobacterium fallax</name>
    <dbReference type="NCBI Taxonomy" id="1793"/>
    <lineage>
        <taxon>Bacteria</taxon>
        <taxon>Bacillati</taxon>
        <taxon>Actinomycetota</taxon>
        <taxon>Actinomycetes</taxon>
        <taxon>Mycobacteriales</taxon>
        <taxon>Mycobacteriaceae</taxon>
        <taxon>Mycolicibacterium</taxon>
    </lineage>
</organism>
<protein>
    <submittedName>
        <fullName evidence="1">Uncharacterized protein</fullName>
    </submittedName>
</protein>
<name>A0A1X1RJC2_MYCFA</name>
<evidence type="ECO:0000313" key="2">
    <source>
        <dbReference type="Proteomes" id="UP000193484"/>
    </source>
</evidence>
<gene>
    <name evidence="1" type="ORF">AWC04_03055</name>
</gene>
<evidence type="ECO:0000313" key="1">
    <source>
        <dbReference type="EMBL" id="ORV07690.1"/>
    </source>
</evidence>
<dbReference type="AlphaFoldDB" id="A0A1X1RJC2"/>
<dbReference type="EMBL" id="LQOJ01000018">
    <property type="protein sequence ID" value="ORV07690.1"/>
    <property type="molecule type" value="Genomic_DNA"/>
</dbReference>
<keyword evidence="2" id="KW-1185">Reference proteome</keyword>
<proteinExistence type="predicted"/>